<dbReference type="InterPro" id="IPR007053">
    <property type="entry name" value="LRAT_dom"/>
</dbReference>
<keyword evidence="6" id="KW-1185">Reference proteome</keyword>
<dbReference type="RefSeq" id="WP_060931304.1">
    <property type="nucleotide sequence ID" value="NZ_KQ959831.1"/>
</dbReference>
<dbReference type="STRING" id="467210.HMPREF1866_01573"/>
<dbReference type="EMBL" id="LSDA01000095">
    <property type="protein sequence ID" value="KXB57178.1"/>
    <property type="molecule type" value="Genomic_DNA"/>
</dbReference>
<dbReference type="OrthoDB" id="9812095at2"/>
<evidence type="ECO:0000259" key="4">
    <source>
        <dbReference type="PROSITE" id="PS51934"/>
    </source>
</evidence>
<dbReference type="GO" id="GO:0008970">
    <property type="term" value="F:phospholipase A1 activity"/>
    <property type="evidence" value="ECO:0007669"/>
    <property type="project" value="TreeGrafter"/>
</dbReference>
<dbReference type="GO" id="GO:0004623">
    <property type="term" value="F:phospholipase A2 activity"/>
    <property type="evidence" value="ECO:0007669"/>
    <property type="project" value="TreeGrafter"/>
</dbReference>
<dbReference type="PATRIC" id="fig|467210.3.peg.1558"/>
<reference evidence="6" key="1">
    <citation type="submission" date="2016-01" db="EMBL/GenBank/DDBJ databases">
        <authorList>
            <person name="Mitreva M."/>
            <person name="Pepin K.H."/>
            <person name="Mihindukulasuriya K.A."/>
            <person name="Fulton R."/>
            <person name="Fronick C."/>
            <person name="O'Laughlin M."/>
            <person name="Miner T."/>
            <person name="Herter B."/>
            <person name="Rosa B.A."/>
            <person name="Cordes M."/>
            <person name="Tomlinson C."/>
            <person name="Wollam A."/>
            <person name="Palsikar V.B."/>
            <person name="Mardis E.R."/>
            <person name="Wilson R.K."/>
        </authorList>
    </citation>
    <scope>NUCLEOTIDE SEQUENCE [LARGE SCALE GENOMIC DNA]</scope>
    <source>
        <strain evidence="6">DNF00896</strain>
    </source>
</reference>
<keyword evidence="3" id="KW-0443">Lipid metabolism</keyword>
<accession>A0A133ZP22</accession>
<evidence type="ECO:0000313" key="6">
    <source>
        <dbReference type="Proteomes" id="UP000070394"/>
    </source>
</evidence>
<dbReference type="InterPro" id="IPR051496">
    <property type="entry name" value="H-rev107_PLA/AT"/>
</dbReference>
<proteinExistence type="predicted"/>
<evidence type="ECO:0000256" key="1">
    <source>
        <dbReference type="ARBA" id="ARBA00022679"/>
    </source>
</evidence>
<dbReference type="Gene3D" id="3.90.1720.10">
    <property type="entry name" value="endopeptidase domain like (from Nostoc punctiforme)"/>
    <property type="match status" value="1"/>
</dbReference>
<organism evidence="5 6">
    <name type="scientific">Lachnoanaerobaculum saburreum</name>
    <dbReference type="NCBI Taxonomy" id="467210"/>
    <lineage>
        <taxon>Bacteria</taxon>
        <taxon>Bacillati</taxon>
        <taxon>Bacillota</taxon>
        <taxon>Clostridia</taxon>
        <taxon>Lachnospirales</taxon>
        <taxon>Lachnospiraceae</taxon>
        <taxon>Lachnoanaerobaculum</taxon>
    </lineage>
</organism>
<comment type="caution">
    <text evidence="5">The sequence shown here is derived from an EMBL/GenBank/DDBJ whole genome shotgun (WGS) entry which is preliminary data.</text>
</comment>
<dbReference type="Pfam" id="PF04970">
    <property type="entry name" value="LRAT"/>
    <property type="match status" value="1"/>
</dbReference>
<evidence type="ECO:0000313" key="5">
    <source>
        <dbReference type="EMBL" id="KXB57178.1"/>
    </source>
</evidence>
<protein>
    <submittedName>
        <fullName evidence="5">NC domain protein</fullName>
    </submittedName>
</protein>
<keyword evidence="1" id="KW-0808">Transferase</keyword>
<dbReference type="GO" id="GO:0016410">
    <property type="term" value="F:N-acyltransferase activity"/>
    <property type="evidence" value="ECO:0007669"/>
    <property type="project" value="TreeGrafter"/>
</dbReference>
<gene>
    <name evidence="5" type="ORF">HMPREF1866_01573</name>
</gene>
<dbReference type="Proteomes" id="UP000070394">
    <property type="component" value="Unassembled WGS sequence"/>
</dbReference>
<dbReference type="AlphaFoldDB" id="A0A133ZP22"/>
<name>A0A133ZP22_9FIRM</name>
<dbReference type="PROSITE" id="PS51934">
    <property type="entry name" value="LRAT"/>
    <property type="match status" value="1"/>
</dbReference>
<evidence type="ECO:0000256" key="3">
    <source>
        <dbReference type="ARBA" id="ARBA00023098"/>
    </source>
</evidence>
<dbReference type="GO" id="GO:0005737">
    <property type="term" value="C:cytoplasm"/>
    <property type="evidence" value="ECO:0007669"/>
    <property type="project" value="TreeGrafter"/>
</dbReference>
<feature type="domain" description="LRAT" evidence="4">
    <location>
        <begin position="89"/>
        <end position="224"/>
    </location>
</feature>
<dbReference type="GO" id="GO:0070292">
    <property type="term" value="P:N-acylphosphatidylethanolamine metabolic process"/>
    <property type="evidence" value="ECO:0007669"/>
    <property type="project" value="TreeGrafter"/>
</dbReference>
<evidence type="ECO:0000256" key="2">
    <source>
        <dbReference type="ARBA" id="ARBA00022801"/>
    </source>
</evidence>
<keyword evidence="2" id="KW-0378">Hydrolase</keyword>
<dbReference type="PANTHER" id="PTHR13943:SF77">
    <property type="entry name" value="LRAT DOMAIN-CONTAINING PROTEIN"/>
    <property type="match status" value="1"/>
</dbReference>
<sequence>MLLALLIAGKLLMKPGGDRPNKEEKITGKQHFWRDKKVKNGYRLQQNLLDDHARILDKDNIRKATGSMSAMEDKFERLASDSFLKPGDVIGVSRKWYDHYGVYIGEGRVIHYADKTKDFGKNVSIYETDLEGFTQGCKDYFVLHFPKAGGPPRKLRSSTDFTENPREGTGIFDFIFKAKYQLFSPEETIKRAKSRLGERSYNLTRNNCEHFALWCKTGVSFSRQVDMALSI</sequence>
<dbReference type="PANTHER" id="PTHR13943">
    <property type="entry name" value="HRAS-LIKE SUPPRESSOR - RELATED"/>
    <property type="match status" value="1"/>
</dbReference>